<accession>A0A2N0TR72</accession>
<evidence type="ECO:0000259" key="5">
    <source>
        <dbReference type="Pfam" id="PF07593"/>
    </source>
</evidence>
<evidence type="ECO:0000313" key="6">
    <source>
        <dbReference type="EMBL" id="PKD17231.1"/>
    </source>
</evidence>
<dbReference type="Proteomes" id="UP000232673">
    <property type="component" value="Unassembled WGS sequence"/>
</dbReference>
<dbReference type="Pfam" id="PF13517">
    <property type="entry name" value="FG-GAP_3"/>
    <property type="match status" value="4"/>
</dbReference>
<dbReference type="STRING" id="447422.SAMN05660903_01256"/>
<dbReference type="PANTHER" id="PTHR16026:SF0">
    <property type="entry name" value="CARTILAGE ACIDIC PROTEIN 1"/>
    <property type="match status" value="1"/>
</dbReference>
<evidence type="ECO:0000256" key="4">
    <source>
        <dbReference type="SAM" id="SignalP"/>
    </source>
</evidence>
<dbReference type="InterPro" id="IPR013519">
    <property type="entry name" value="Int_alpha_beta-p"/>
</dbReference>
<dbReference type="Gene3D" id="2.130.10.130">
    <property type="entry name" value="Integrin alpha, N-terminal"/>
    <property type="match status" value="3"/>
</dbReference>
<evidence type="ECO:0000256" key="2">
    <source>
        <dbReference type="ARBA" id="ARBA00022737"/>
    </source>
</evidence>
<feature type="chain" id="PRO_5014942583" evidence="4">
    <location>
        <begin position="21"/>
        <end position="1124"/>
    </location>
</feature>
<protein>
    <submittedName>
        <fullName evidence="6">Type IV secretion protein Rhs</fullName>
    </submittedName>
</protein>
<organism evidence="6 7">
    <name type="scientific">Salegentibacter salinarum</name>
    <dbReference type="NCBI Taxonomy" id="447422"/>
    <lineage>
        <taxon>Bacteria</taxon>
        <taxon>Pseudomonadati</taxon>
        <taxon>Bacteroidota</taxon>
        <taxon>Flavobacteriia</taxon>
        <taxon>Flavobacteriales</taxon>
        <taxon>Flavobacteriaceae</taxon>
        <taxon>Salegentibacter</taxon>
    </lineage>
</organism>
<sequence length="1124" mass="125681">MFIRKTALSITLLLFMVIQACEKPTMFTELTPDKTGIKFSNTITEDGHNNIMTYEYTYNGAGVAVGDVNNDGLTDIYFVGNQVPNKLFLNLGDWKFEEITLQAGVQGRSDWKTGVTMVDVNGDGWLDIYVSYSGNAPSEGYNKGIVKEYSARSNQLFINDGGQKGRIPTFTERAQEYGIDARGTFTSQAYFFDYDLDGDLDMFLLNHANMFYSAFFNVQKLRSLRHPYFGNKLYRNDNQRFTEVTETTGIHGSGLNFGLSASISDINKDGWPDIYVTNDYEEQDFCYLNNGDGTFMEISHIAMGHLSKYGMGSDIADVNNDGLPDIYVADMLPEDNYRQKILKGPDEYNKFSKAVDSGYHHQYMRNTFQLNRGLAKDSIPRFSEIAQFSGISNTDWSWATLFADFDNDGMKDLFITNGYLRDVTNLDFVNFTTSKEISQANSKNQEVDLLPLISKMPATKISNYSFRNTNGIQFENRTSNWGLDKPSVSTGAAYADLDNDGDLDLIVSNLNAPATIFQNNQQDFYKNNYIKIKLEGEGNNTFGLGAKIITTLEDQKQLYHEAYYTRGYLSAVEPLLTIGIGEEKILKKVEVVWPDGGVSVHHNIEANQELIIKQVDAVDRSRSLIEIEPPLFEDVTTVSGLDFVHRENDYVDFLHQGLVPYQLSRLGGRLAVGDVNGDGNDDVFFGGAAGQSGQLYLGRDDGTLVKGPREQPWTAPEDVAREDIDILFFDADSDNDLDMYVVSGGNEKPSGSSFYKDRLYLNDGTGNFVKTLNSLPHTSFSGGVVVSADYDKDGDIDLFVGGRHKAKNYPFASQSILLRNDTQDGIVKFTNTEEKALQKLGMVTDAVWTDSDKDSWPELFIVGEWMPLTLLKNNRGILTNKTKELDLDTTQGWWSSIDAEDYDGDGDVDFLLGNAGLNTQLFASKAEPMVYYVQDFNKDGNFDPVLSYYIDGESYPLPSRDEMLGQVASLRKKYTSYDKYAKATMEDLLKAGNVTTTSILEINELRSLYLNNLGDGNFNLSPLPGMSQISMINAFAFDDFTGNGVSDIVAVGNFSPYRVNFGKSDALMGVLLNVMENEVTVDNQFSNLWLSGDIRDVSIMEFNSGAKRIILSRNDDKASLYKYN</sequence>
<evidence type="ECO:0000256" key="1">
    <source>
        <dbReference type="ARBA" id="ARBA00022729"/>
    </source>
</evidence>
<keyword evidence="1 4" id="KW-0732">Signal</keyword>
<dbReference type="SUPFAM" id="SSF69318">
    <property type="entry name" value="Integrin alpha N-terminal domain"/>
    <property type="match status" value="2"/>
</dbReference>
<comment type="caution">
    <text evidence="6">The sequence shown here is derived from an EMBL/GenBank/DDBJ whole genome shotgun (WGS) entry which is preliminary data.</text>
</comment>
<dbReference type="InterPro" id="IPR028994">
    <property type="entry name" value="Integrin_alpha_N"/>
</dbReference>
<dbReference type="Pfam" id="PF07593">
    <property type="entry name" value="UnbV_ASPIC"/>
    <property type="match status" value="1"/>
</dbReference>
<dbReference type="AlphaFoldDB" id="A0A2N0TR72"/>
<keyword evidence="2" id="KW-0677">Repeat</keyword>
<keyword evidence="7" id="KW-1185">Reference proteome</keyword>
<feature type="domain" description="ASPIC/UnbV" evidence="5">
    <location>
        <begin position="543"/>
        <end position="610"/>
    </location>
</feature>
<proteinExistence type="predicted"/>
<reference evidence="6 7" key="1">
    <citation type="submission" date="2015-10" db="EMBL/GenBank/DDBJ databases">
        <title>Draft genome sequence of Salegentibacter salinarum KCTC 12975.</title>
        <authorList>
            <person name="Lin W."/>
            <person name="Zheng Q."/>
        </authorList>
    </citation>
    <scope>NUCLEOTIDE SEQUENCE [LARGE SCALE GENOMIC DNA]</scope>
    <source>
        <strain evidence="6 7">KCTC 12975</strain>
    </source>
</reference>
<feature type="signal peptide" evidence="4">
    <location>
        <begin position="1"/>
        <end position="20"/>
    </location>
</feature>
<dbReference type="PANTHER" id="PTHR16026">
    <property type="entry name" value="CARTILAGE ACIDIC PROTEIN 1"/>
    <property type="match status" value="1"/>
</dbReference>
<evidence type="ECO:0000256" key="3">
    <source>
        <dbReference type="ARBA" id="ARBA00023180"/>
    </source>
</evidence>
<dbReference type="SMART" id="SM00191">
    <property type="entry name" value="Int_alpha"/>
    <property type="match status" value="3"/>
</dbReference>
<gene>
    <name evidence="6" type="ORF">APR41_06165</name>
</gene>
<dbReference type="PROSITE" id="PS51257">
    <property type="entry name" value="PROKAR_LIPOPROTEIN"/>
    <property type="match status" value="1"/>
</dbReference>
<dbReference type="InterPro" id="IPR011519">
    <property type="entry name" value="UnbV_ASPIC"/>
</dbReference>
<dbReference type="InterPro" id="IPR013517">
    <property type="entry name" value="FG-GAP"/>
</dbReference>
<name>A0A2N0TR72_9FLAO</name>
<evidence type="ECO:0000313" key="7">
    <source>
        <dbReference type="Proteomes" id="UP000232673"/>
    </source>
</evidence>
<dbReference type="EMBL" id="LKTS01000044">
    <property type="protein sequence ID" value="PKD17231.1"/>
    <property type="molecule type" value="Genomic_DNA"/>
</dbReference>
<keyword evidence="3" id="KW-0325">Glycoprotein</keyword>
<dbReference type="InterPro" id="IPR027039">
    <property type="entry name" value="Crtac1"/>
</dbReference>